<evidence type="ECO:0000313" key="2">
    <source>
        <dbReference type="Proteomes" id="UP000827986"/>
    </source>
</evidence>
<dbReference type="EMBL" id="JAHDVG010000475">
    <property type="protein sequence ID" value="KAH1176533.1"/>
    <property type="molecule type" value="Genomic_DNA"/>
</dbReference>
<protein>
    <submittedName>
        <fullName evidence="1">Uncharacterized protein</fullName>
    </submittedName>
</protein>
<sequence length="120" mass="13816">MRLGRSRDQLDTSESPTTVSYKMKSVYKPVIRAAASSPAFKRHNHELSSHPADWPRIRGPAESLASFSLPLKKRRGQIDKSQQYYIFQKKKKNIKRNCNREYKKQVHENNPRGGAYVQGG</sequence>
<accession>A0A9D4AZU1</accession>
<evidence type="ECO:0000313" key="1">
    <source>
        <dbReference type="EMBL" id="KAH1176533.1"/>
    </source>
</evidence>
<name>A0A9D4AZU1_9SAUR</name>
<keyword evidence="2" id="KW-1185">Reference proteome</keyword>
<organism evidence="1 2">
    <name type="scientific">Mauremys mutica</name>
    <name type="common">yellowpond turtle</name>
    <dbReference type="NCBI Taxonomy" id="74926"/>
    <lineage>
        <taxon>Eukaryota</taxon>
        <taxon>Metazoa</taxon>
        <taxon>Chordata</taxon>
        <taxon>Craniata</taxon>
        <taxon>Vertebrata</taxon>
        <taxon>Euteleostomi</taxon>
        <taxon>Archelosauria</taxon>
        <taxon>Testudinata</taxon>
        <taxon>Testudines</taxon>
        <taxon>Cryptodira</taxon>
        <taxon>Durocryptodira</taxon>
        <taxon>Testudinoidea</taxon>
        <taxon>Geoemydidae</taxon>
        <taxon>Geoemydinae</taxon>
        <taxon>Mauremys</taxon>
    </lineage>
</organism>
<dbReference type="AlphaFoldDB" id="A0A9D4AZU1"/>
<gene>
    <name evidence="1" type="ORF">KIL84_021267</name>
</gene>
<comment type="caution">
    <text evidence="1">The sequence shown here is derived from an EMBL/GenBank/DDBJ whole genome shotgun (WGS) entry which is preliminary data.</text>
</comment>
<reference evidence="1" key="1">
    <citation type="submission" date="2021-09" db="EMBL/GenBank/DDBJ databases">
        <title>The genome of Mauremys mutica provides insights into the evolution of semi-aquatic lifestyle.</title>
        <authorList>
            <person name="Gong S."/>
            <person name="Gao Y."/>
        </authorList>
    </citation>
    <scope>NUCLEOTIDE SEQUENCE</scope>
    <source>
        <strain evidence="1">MM-2020</strain>
        <tissue evidence="1">Muscle</tissue>
    </source>
</reference>
<proteinExistence type="predicted"/>
<dbReference type="Proteomes" id="UP000827986">
    <property type="component" value="Unassembled WGS sequence"/>
</dbReference>